<accession>A0A5P1F067</accession>
<dbReference type="AlphaFoldDB" id="A0A5P1F067"/>
<evidence type="ECO:0000256" key="1">
    <source>
        <dbReference type="SAM" id="MobiDB-lite"/>
    </source>
</evidence>
<dbReference type="Gramene" id="ONK70121">
    <property type="protein sequence ID" value="ONK70121"/>
    <property type="gene ID" value="A4U43_C05F30480"/>
</dbReference>
<dbReference type="EMBL" id="CM007385">
    <property type="protein sequence ID" value="ONK70121.1"/>
    <property type="molecule type" value="Genomic_DNA"/>
</dbReference>
<evidence type="ECO:0000313" key="3">
    <source>
        <dbReference type="Proteomes" id="UP000243459"/>
    </source>
</evidence>
<evidence type="ECO:0000313" key="2">
    <source>
        <dbReference type="EMBL" id="ONK70121.1"/>
    </source>
</evidence>
<proteinExistence type="predicted"/>
<feature type="compositionally biased region" description="Basic and acidic residues" evidence="1">
    <location>
        <begin position="29"/>
        <end position="47"/>
    </location>
</feature>
<keyword evidence="3" id="KW-1185">Reference proteome</keyword>
<sequence>MAEDVRRNLAELVDAGFAGESSLVPRPSRRPDKEPLTPINEVDHAEDSSPSPGGDAGERSLKQMLSNDIHQAFLACQAQGALLELTLFHRLMLAVKRSTRKEVERRAAASEGYLDEMERLLGHYQTICSRQSRTIQELEQEVDALRLAGGFLGDSSLAAARKRPDPSSRLGHGH</sequence>
<gene>
    <name evidence="2" type="ORF">A4U43_C05F30480</name>
</gene>
<name>A0A5P1F067_ASPOF</name>
<protein>
    <submittedName>
        <fullName evidence="2">Uncharacterized protein</fullName>
    </submittedName>
</protein>
<feature type="region of interest" description="Disordered" evidence="1">
    <location>
        <begin position="20"/>
        <end position="59"/>
    </location>
</feature>
<dbReference type="Proteomes" id="UP000243459">
    <property type="component" value="Chromosome 5"/>
</dbReference>
<organism evidence="2 3">
    <name type="scientific">Asparagus officinalis</name>
    <name type="common">Garden asparagus</name>
    <dbReference type="NCBI Taxonomy" id="4686"/>
    <lineage>
        <taxon>Eukaryota</taxon>
        <taxon>Viridiplantae</taxon>
        <taxon>Streptophyta</taxon>
        <taxon>Embryophyta</taxon>
        <taxon>Tracheophyta</taxon>
        <taxon>Spermatophyta</taxon>
        <taxon>Magnoliopsida</taxon>
        <taxon>Liliopsida</taxon>
        <taxon>Asparagales</taxon>
        <taxon>Asparagaceae</taxon>
        <taxon>Asparagoideae</taxon>
        <taxon>Asparagus</taxon>
    </lineage>
</organism>
<reference evidence="3" key="1">
    <citation type="journal article" date="2017" name="Nat. Commun.">
        <title>The asparagus genome sheds light on the origin and evolution of a young Y chromosome.</title>
        <authorList>
            <person name="Harkess A."/>
            <person name="Zhou J."/>
            <person name="Xu C."/>
            <person name="Bowers J.E."/>
            <person name="Van der Hulst R."/>
            <person name="Ayyampalayam S."/>
            <person name="Mercati F."/>
            <person name="Riccardi P."/>
            <person name="McKain M.R."/>
            <person name="Kakrana A."/>
            <person name="Tang H."/>
            <person name="Ray J."/>
            <person name="Groenendijk J."/>
            <person name="Arikit S."/>
            <person name="Mathioni S.M."/>
            <person name="Nakano M."/>
            <person name="Shan H."/>
            <person name="Telgmann-Rauber A."/>
            <person name="Kanno A."/>
            <person name="Yue Z."/>
            <person name="Chen H."/>
            <person name="Li W."/>
            <person name="Chen Y."/>
            <person name="Xu X."/>
            <person name="Zhang Y."/>
            <person name="Luo S."/>
            <person name="Chen H."/>
            <person name="Gao J."/>
            <person name="Mao Z."/>
            <person name="Pires J.C."/>
            <person name="Luo M."/>
            <person name="Kudrna D."/>
            <person name="Wing R.A."/>
            <person name="Meyers B.C."/>
            <person name="Yi K."/>
            <person name="Kong H."/>
            <person name="Lavrijsen P."/>
            <person name="Sunseri F."/>
            <person name="Falavigna A."/>
            <person name="Ye Y."/>
            <person name="Leebens-Mack J.H."/>
            <person name="Chen G."/>
        </authorList>
    </citation>
    <scope>NUCLEOTIDE SEQUENCE [LARGE SCALE GENOMIC DNA]</scope>
    <source>
        <strain evidence="3">cv. DH0086</strain>
    </source>
</reference>